<dbReference type="KEGG" id="mno:Mnod_6342"/>
<evidence type="ECO:0000256" key="2">
    <source>
        <dbReference type="SAM" id="SignalP"/>
    </source>
</evidence>
<evidence type="ECO:0000256" key="1">
    <source>
        <dbReference type="SAM" id="MobiDB-lite"/>
    </source>
</evidence>
<accession>B8IAT5</accession>
<feature type="compositionally biased region" description="Pro residues" evidence="1">
    <location>
        <begin position="39"/>
        <end position="62"/>
    </location>
</feature>
<dbReference type="eggNOG" id="ENOG502ZX0W">
    <property type="taxonomic scope" value="Bacteria"/>
</dbReference>
<keyword evidence="4" id="KW-1185">Reference proteome</keyword>
<dbReference type="EMBL" id="CP001349">
    <property type="protein sequence ID" value="ACL61130.1"/>
    <property type="molecule type" value="Genomic_DNA"/>
</dbReference>
<organism evidence="3 4">
    <name type="scientific">Methylobacterium nodulans (strain LMG 21967 / CNCM I-2342 / ORS 2060)</name>
    <dbReference type="NCBI Taxonomy" id="460265"/>
    <lineage>
        <taxon>Bacteria</taxon>
        <taxon>Pseudomonadati</taxon>
        <taxon>Pseudomonadota</taxon>
        <taxon>Alphaproteobacteria</taxon>
        <taxon>Hyphomicrobiales</taxon>
        <taxon>Methylobacteriaceae</taxon>
        <taxon>Methylobacterium</taxon>
    </lineage>
</organism>
<protein>
    <recommendedName>
        <fullName evidence="5">Translation initiation factor IF-2</fullName>
    </recommendedName>
</protein>
<dbReference type="AlphaFoldDB" id="B8IAT5"/>
<feature type="compositionally biased region" description="Low complexity" evidence="1">
    <location>
        <begin position="28"/>
        <end position="38"/>
    </location>
</feature>
<name>B8IAT5_METNO</name>
<gene>
    <name evidence="3" type="ordered locus">Mnod_6342</name>
</gene>
<feature type="region of interest" description="Disordered" evidence="1">
    <location>
        <begin position="28"/>
        <end position="96"/>
    </location>
</feature>
<feature type="chain" id="PRO_5002874231" description="Translation initiation factor IF-2" evidence="2">
    <location>
        <begin position="23"/>
        <end position="125"/>
    </location>
</feature>
<sequence length="125" mass="12236">MKSLVLGLAATIALSAATGAHAALTIASADPGPSAETAAPPPAAPPPAPEAESAPEPPPAARPAPRRRAAAPAAKPAGYRSARYGGGHGATWKTGKNAYGFEGTFGGCRFVGSSGPGGYKLDRSC</sequence>
<evidence type="ECO:0000313" key="3">
    <source>
        <dbReference type="EMBL" id="ACL61130.1"/>
    </source>
</evidence>
<reference evidence="3 4" key="1">
    <citation type="submission" date="2009-01" db="EMBL/GenBank/DDBJ databases">
        <title>Complete sequence of chromosome of Methylobacterium nodulans ORS 2060.</title>
        <authorList>
            <consortium name="US DOE Joint Genome Institute"/>
            <person name="Lucas S."/>
            <person name="Copeland A."/>
            <person name="Lapidus A."/>
            <person name="Glavina del Rio T."/>
            <person name="Dalin E."/>
            <person name="Tice H."/>
            <person name="Bruce D."/>
            <person name="Goodwin L."/>
            <person name="Pitluck S."/>
            <person name="Sims D."/>
            <person name="Brettin T."/>
            <person name="Detter J.C."/>
            <person name="Han C."/>
            <person name="Larimer F."/>
            <person name="Land M."/>
            <person name="Hauser L."/>
            <person name="Kyrpides N."/>
            <person name="Ivanova N."/>
            <person name="Marx C.J."/>
            <person name="Richardson P."/>
        </authorList>
    </citation>
    <scope>NUCLEOTIDE SEQUENCE [LARGE SCALE GENOMIC DNA]</scope>
    <source>
        <strain evidence="4">LMG 21967 / CNCM I-2342 / ORS 2060</strain>
    </source>
</reference>
<evidence type="ECO:0000313" key="4">
    <source>
        <dbReference type="Proteomes" id="UP000008207"/>
    </source>
</evidence>
<dbReference type="Proteomes" id="UP000008207">
    <property type="component" value="Chromosome"/>
</dbReference>
<dbReference type="OrthoDB" id="7999228at2"/>
<feature type="signal peptide" evidence="2">
    <location>
        <begin position="1"/>
        <end position="22"/>
    </location>
</feature>
<dbReference type="HOGENOM" id="CLU_2023997_0_0_5"/>
<evidence type="ECO:0008006" key="5">
    <source>
        <dbReference type="Google" id="ProtNLM"/>
    </source>
</evidence>
<dbReference type="RefSeq" id="WP_015932709.1">
    <property type="nucleotide sequence ID" value="NC_011894.1"/>
</dbReference>
<keyword evidence="2" id="KW-0732">Signal</keyword>
<proteinExistence type="predicted"/>